<dbReference type="AlphaFoldDB" id="L8X572"/>
<proteinExistence type="predicted"/>
<accession>L8X572</accession>
<reference evidence="1 2" key="1">
    <citation type="journal article" date="2013" name="Nat. Commun.">
        <title>The evolution and pathogenic mechanisms of the rice sheath blight pathogen.</title>
        <authorList>
            <person name="Zheng A."/>
            <person name="Lin R."/>
            <person name="Xu L."/>
            <person name="Qin P."/>
            <person name="Tang C."/>
            <person name="Ai P."/>
            <person name="Zhang D."/>
            <person name="Liu Y."/>
            <person name="Sun Z."/>
            <person name="Feng H."/>
            <person name="Wang Y."/>
            <person name="Chen Y."/>
            <person name="Liang X."/>
            <person name="Fu R."/>
            <person name="Li Q."/>
            <person name="Zhang J."/>
            <person name="Yu X."/>
            <person name="Xie Z."/>
            <person name="Ding L."/>
            <person name="Guan P."/>
            <person name="Tang J."/>
            <person name="Liang Y."/>
            <person name="Wang S."/>
            <person name="Deng Q."/>
            <person name="Li S."/>
            <person name="Zhu J."/>
            <person name="Wang L."/>
            <person name="Liu H."/>
            <person name="Li P."/>
        </authorList>
    </citation>
    <scope>NUCLEOTIDE SEQUENCE [LARGE SCALE GENOMIC DNA]</scope>
    <source>
        <strain evidence="2">AG-1 IA</strain>
    </source>
</reference>
<keyword evidence="2" id="KW-1185">Reference proteome</keyword>
<dbReference type="HOGENOM" id="CLU_150207_0_0_1"/>
<dbReference type="EMBL" id="AFRT01000385">
    <property type="protein sequence ID" value="ELU44188.1"/>
    <property type="molecule type" value="Genomic_DNA"/>
</dbReference>
<sequence length="144" mass="16677">MSLVGVNGFAWCRTKSGIAKRAKLLVCTVDALSMLSLRMLVFRFLADKRPLSPLGTITDSLWVQRKKLHFPVFKQSSCEYMSQSCHHNCFVSSTSMHWVLINFRKSPIMSEESPKRQRLTFQQQILPPEDPERELRDMFAQARL</sequence>
<dbReference type="Proteomes" id="UP000011668">
    <property type="component" value="Unassembled WGS sequence"/>
</dbReference>
<organism evidence="1 2">
    <name type="scientific">Thanatephorus cucumeris (strain AG1-IA)</name>
    <name type="common">Rice sheath blight fungus</name>
    <name type="synonym">Rhizoctonia solani</name>
    <dbReference type="NCBI Taxonomy" id="983506"/>
    <lineage>
        <taxon>Eukaryota</taxon>
        <taxon>Fungi</taxon>
        <taxon>Dikarya</taxon>
        <taxon>Basidiomycota</taxon>
        <taxon>Agaricomycotina</taxon>
        <taxon>Agaricomycetes</taxon>
        <taxon>Cantharellales</taxon>
        <taxon>Ceratobasidiaceae</taxon>
        <taxon>Rhizoctonia</taxon>
        <taxon>Rhizoctonia solani AG-1</taxon>
    </lineage>
</organism>
<name>L8X572_THACA</name>
<gene>
    <name evidence="1" type="ORF">AG1IA_01775</name>
</gene>
<evidence type="ECO:0000313" key="1">
    <source>
        <dbReference type="EMBL" id="ELU44188.1"/>
    </source>
</evidence>
<protein>
    <submittedName>
        <fullName evidence="1">Uncharacterized protein</fullName>
    </submittedName>
</protein>
<comment type="caution">
    <text evidence="1">The sequence shown here is derived from an EMBL/GenBank/DDBJ whole genome shotgun (WGS) entry which is preliminary data.</text>
</comment>
<evidence type="ECO:0000313" key="2">
    <source>
        <dbReference type="Proteomes" id="UP000011668"/>
    </source>
</evidence>